<feature type="compositionally biased region" description="Acidic residues" evidence="1">
    <location>
        <begin position="127"/>
        <end position="138"/>
    </location>
</feature>
<dbReference type="AlphaFoldDB" id="A0AAN7YMS3"/>
<organism evidence="2 3">
    <name type="scientific">Meristemomyces frigidus</name>
    <dbReference type="NCBI Taxonomy" id="1508187"/>
    <lineage>
        <taxon>Eukaryota</taxon>
        <taxon>Fungi</taxon>
        <taxon>Dikarya</taxon>
        <taxon>Ascomycota</taxon>
        <taxon>Pezizomycotina</taxon>
        <taxon>Dothideomycetes</taxon>
        <taxon>Dothideomycetidae</taxon>
        <taxon>Mycosphaerellales</taxon>
        <taxon>Teratosphaeriaceae</taxon>
        <taxon>Meristemomyces</taxon>
    </lineage>
</organism>
<gene>
    <name evidence="2" type="ORF">LTR62_005909</name>
</gene>
<proteinExistence type="predicted"/>
<dbReference type="Proteomes" id="UP001310890">
    <property type="component" value="Unassembled WGS sequence"/>
</dbReference>
<evidence type="ECO:0000313" key="3">
    <source>
        <dbReference type="Proteomes" id="UP001310890"/>
    </source>
</evidence>
<name>A0AAN7YMS3_9PEZI</name>
<evidence type="ECO:0000256" key="1">
    <source>
        <dbReference type="SAM" id="MobiDB-lite"/>
    </source>
</evidence>
<evidence type="ECO:0000313" key="2">
    <source>
        <dbReference type="EMBL" id="KAK5117292.1"/>
    </source>
</evidence>
<sequence length="517" mass="57833">MTLLKRISDNFWSYVSPTKPNATPQAPKSAPQSRTSKTRRRASLQDIVRDAKSMSPVSRVDSWRVSASDGRGSKRKLSPGQDNGRRSKIAKMDVATDYWPHYQGGEDVNMDDCSSLLDPQLSTDASGIEDEYDDESEGEPGSHGAELDEGHNEEDEPDLEQSDPEEEDYDGHSEFLEVMTDDAHYRDDLAAVSTDLSSVHFRKSQPSPSALKGLYDDDDFDFDTIIVQTEEKYNQTPLSRRRITTLPDEIFSGDATTEKLKAAGWKEDHLVLVQKLAGRGFEPLLPHYWKMDFKYLPDALFSQDDEAFLSSVRSEHMRGIKALDSLFEIGGRVRDRTLFDDGNLSPSQQAVKSVNAFSRWALKDADLDPHTAIPLMACSSFAVDTPAYTIIAHIHRKMSRLHTRYHEAFRAEPSIENSPTSQSSKLSYPTPQIYGLIASHTLVVLMAYVPSNSANAQDEVKNVANFDMKDKGYDVWNALAMAIIVCQLRNVQITIKQGTGLGAKVAREEMEVEDPDL</sequence>
<accession>A0AAN7YMS3</accession>
<feature type="compositionally biased region" description="Polar residues" evidence="1">
    <location>
        <begin position="10"/>
        <end position="35"/>
    </location>
</feature>
<feature type="compositionally biased region" description="Acidic residues" evidence="1">
    <location>
        <begin position="151"/>
        <end position="169"/>
    </location>
</feature>
<dbReference type="EMBL" id="JAVRRL010000005">
    <property type="protein sequence ID" value="KAK5117292.1"/>
    <property type="molecule type" value="Genomic_DNA"/>
</dbReference>
<comment type="caution">
    <text evidence="2">The sequence shown here is derived from an EMBL/GenBank/DDBJ whole genome shotgun (WGS) entry which is preliminary data.</text>
</comment>
<protein>
    <submittedName>
        <fullName evidence="2">Uncharacterized protein</fullName>
    </submittedName>
</protein>
<reference evidence="2" key="1">
    <citation type="submission" date="2023-08" db="EMBL/GenBank/DDBJ databases">
        <title>Black Yeasts Isolated from many extreme environments.</title>
        <authorList>
            <person name="Coleine C."/>
            <person name="Stajich J.E."/>
            <person name="Selbmann L."/>
        </authorList>
    </citation>
    <scope>NUCLEOTIDE SEQUENCE</scope>
    <source>
        <strain evidence="2">CCFEE 5401</strain>
    </source>
</reference>
<feature type="region of interest" description="Disordered" evidence="1">
    <location>
        <begin position="1"/>
        <end position="91"/>
    </location>
</feature>
<feature type="region of interest" description="Disordered" evidence="1">
    <location>
        <begin position="110"/>
        <end position="170"/>
    </location>
</feature>